<dbReference type="AlphaFoldDB" id="A0A8H4L052"/>
<evidence type="ECO:0000313" key="3">
    <source>
        <dbReference type="Proteomes" id="UP000554235"/>
    </source>
</evidence>
<evidence type="ECO:0000256" key="1">
    <source>
        <dbReference type="SAM" id="MobiDB-lite"/>
    </source>
</evidence>
<sequence length="126" mass="14364">MSTPESDVNSLLDRAKQIQAKLRSIEKLINTKTSRHRPNTRSGGQRNHDNNERPVWFGSLTDLIKEVKRETQTLQSTAQYIAAHVRAPTFGFYSMSQFIPPDTHVFKRRSTPPSRAPFPLRLAFSG</sequence>
<gene>
    <name evidence="2" type="ORF">FALBO_14426</name>
</gene>
<dbReference type="Proteomes" id="UP000554235">
    <property type="component" value="Unassembled WGS sequence"/>
</dbReference>
<organism evidence="2 3">
    <name type="scientific">Fusarium albosuccineum</name>
    <dbReference type="NCBI Taxonomy" id="1237068"/>
    <lineage>
        <taxon>Eukaryota</taxon>
        <taxon>Fungi</taxon>
        <taxon>Dikarya</taxon>
        <taxon>Ascomycota</taxon>
        <taxon>Pezizomycotina</taxon>
        <taxon>Sordariomycetes</taxon>
        <taxon>Hypocreomycetidae</taxon>
        <taxon>Hypocreales</taxon>
        <taxon>Nectriaceae</taxon>
        <taxon>Fusarium</taxon>
        <taxon>Fusarium decemcellulare species complex</taxon>
    </lineage>
</organism>
<protein>
    <submittedName>
        <fullName evidence="2">Uncharacterized protein</fullName>
    </submittedName>
</protein>
<comment type="caution">
    <text evidence="2">The sequence shown here is derived from an EMBL/GenBank/DDBJ whole genome shotgun (WGS) entry which is preliminary data.</text>
</comment>
<keyword evidence="3" id="KW-1185">Reference proteome</keyword>
<evidence type="ECO:0000313" key="2">
    <source>
        <dbReference type="EMBL" id="KAF4458824.1"/>
    </source>
</evidence>
<proteinExistence type="predicted"/>
<name>A0A8H4L052_9HYPO</name>
<accession>A0A8H4L052</accession>
<reference evidence="2 3" key="1">
    <citation type="submission" date="2020-01" db="EMBL/GenBank/DDBJ databases">
        <title>Identification and distribution of gene clusters putatively required for synthesis of sphingolipid metabolism inhibitors in phylogenetically diverse species of the filamentous fungus Fusarium.</title>
        <authorList>
            <person name="Kim H.-S."/>
            <person name="Busman M."/>
            <person name="Brown D.W."/>
            <person name="Divon H."/>
            <person name="Uhlig S."/>
            <person name="Proctor R.H."/>
        </authorList>
    </citation>
    <scope>NUCLEOTIDE SEQUENCE [LARGE SCALE GENOMIC DNA]</scope>
    <source>
        <strain evidence="2 3">NRRL 20459</strain>
    </source>
</reference>
<feature type="region of interest" description="Disordered" evidence="1">
    <location>
        <begin position="28"/>
        <end position="54"/>
    </location>
</feature>
<dbReference type="EMBL" id="JAADYS010002339">
    <property type="protein sequence ID" value="KAF4458824.1"/>
    <property type="molecule type" value="Genomic_DNA"/>
</dbReference>